<feature type="transmembrane region" description="Helical" evidence="1">
    <location>
        <begin position="45"/>
        <end position="62"/>
    </location>
</feature>
<accession>A0A1I0SDY3</accession>
<dbReference type="Proteomes" id="UP000199310">
    <property type="component" value="Unassembled WGS sequence"/>
</dbReference>
<proteinExistence type="predicted"/>
<dbReference type="STRING" id="29529.SAMN04488122_6763"/>
<reference evidence="3" key="1">
    <citation type="submission" date="2016-10" db="EMBL/GenBank/DDBJ databases">
        <authorList>
            <person name="Varghese N."/>
            <person name="Submissions S."/>
        </authorList>
    </citation>
    <scope>NUCLEOTIDE SEQUENCE [LARGE SCALE GENOMIC DNA]</scope>
    <source>
        <strain evidence="3">DSM 3695</strain>
    </source>
</reference>
<dbReference type="RefSeq" id="WP_089904732.1">
    <property type="nucleotide sequence ID" value="NZ_FOJG01000003.1"/>
</dbReference>
<keyword evidence="1" id="KW-0812">Transmembrane</keyword>
<evidence type="ECO:0000256" key="1">
    <source>
        <dbReference type="SAM" id="Phobius"/>
    </source>
</evidence>
<feature type="transmembrane region" description="Helical" evidence="1">
    <location>
        <begin position="12"/>
        <end position="33"/>
    </location>
</feature>
<protein>
    <submittedName>
        <fullName evidence="2">Uncharacterized protein</fullName>
    </submittedName>
</protein>
<organism evidence="2 3">
    <name type="scientific">Chitinophaga arvensicola</name>
    <dbReference type="NCBI Taxonomy" id="29529"/>
    <lineage>
        <taxon>Bacteria</taxon>
        <taxon>Pseudomonadati</taxon>
        <taxon>Bacteroidota</taxon>
        <taxon>Chitinophagia</taxon>
        <taxon>Chitinophagales</taxon>
        <taxon>Chitinophagaceae</taxon>
        <taxon>Chitinophaga</taxon>
    </lineage>
</organism>
<evidence type="ECO:0000313" key="3">
    <source>
        <dbReference type="Proteomes" id="UP000199310"/>
    </source>
</evidence>
<feature type="transmembrane region" description="Helical" evidence="1">
    <location>
        <begin position="69"/>
        <end position="91"/>
    </location>
</feature>
<name>A0A1I0SDY3_9BACT</name>
<keyword evidence="1" id="KW-1133">Transmembrane helix</keyword>
<dbReference type="AlphaFoldDB" id="A0A1I0SDY3"/>
<gene>
    <name evidence="2" type="ORF">SAMN04488122_6763</name>
</gene>
<keyword evidence="3" id="KW-1185">Reference proteome</keyword>
<sequence length="119" mass="13672">MPFLHLSIRQLFHLACIAGFPLFVLFVVTTGFVDVLPLFENPDTGMTLLYTGFLYLIISLFLRRRPAYLFYGVYLTAIGTLLAGVAAYFYYWHFVPGPLEIYDIPRITPPGWGLRYRAL</sequence>
<evidence type="ECO:0000313" key="2">
    <source>
        <dbReference type="EMBL" id="SEW57381.1"/>
    </source>
</evidence>
<dbReference type="EMBL" id="FOJG01000003">
    <property type="protein sequence ID" value="SEW57381.1"/>
    <property type="molecule type" value="Genomic_DNA"/>
</dbReference>
<keyword evidence="1" id="KW-0472">Membrane</keyword>